<feature type="domain" description="Cytidyltransferase-like" evidence="10">
    <location>
        <begin position="5"/>
        <end position="133"/>
    </location>
</feature>
<dbReference type="RefSeq" id="WP_194699932.1">
    <property type="nucleotide sequence ID" value="NZ_JADKNH010000001.1"/>
</dbReference>
<comment type="function">
    <text evidence="9">Reversibly transfers an adenylyl group from ATP to 4'-phosphopantetheine, yielding dephospho-CoA (dPCoA) and pyrophosphate.</text>
</comment>
<comment type="pathway">
    <text evidence="9">Cofactor biosynthesis; coenzyme A biosynthesis; CoA from (R)-pantothenate: step 4/5.</text>
</comment>
<feature type="binding site" evidence="9">
    <location>
        <position position="9"/>
    </location>
    <ligand>
        <name>substrate</name>
    </ligand>
</feature>
<keyword evidence="7 9" id="KW-0173">Coenzyme A biosynthesis</keyword>
<sequence>MKIAVYPGSFDPVTKGHLDIIERASKLFDHVIVTVMFNQSKSPMFSPDERMDLLKKTTVHLPNVSVDKHMGLLIDYLKVKEARILVKGLRAISDFESEFQMASVNQKLCKEIETVFIMTRTEYMYLSSSIVKEVASFDGDISDFVTEEVKDAIFQKIGG</sequence>
<feature type="binding site" evidence="9">
    <location>
        <begin position="123"/>
        <end position="129"/>
    </location>
    <ligand>
        <name>ATP</name>
        <dbReference type="ChEBI" id="CHEBI:30616"/>
    </ligand>
</feature>
<dbReference type="NCBIfam" id="TIGR01510">
    <property type="entry name" value="coaD_prev_kdtB"/>
    <property type="match status" value="1"/>
</dbReference>
<comment type="subunit">
    <text evidence="9">Homohexamer.</text>
</comment>
<evidence type="ECO:0000256" key="4">
    <source>
        <dbReference type="ARBA" id="ARBA00022741"/>
    </source>
</evidence>
<evidence type="ECO:0000256" key="3">
    <source>
        <dbReference type="ARBA" id="ARBA00022695"/>
    </source>
</evidence>
<comment type="similarity">
    <text evidence="9">Belongs to the bacterial CoaD family.</text>
</comment>
<comment type="caution">
    <text evidence="11">The sequence shown here is derived from an EMBL/GenBank/DDBJ whole genome shotgun (WGS) entry which is preliminary data.</text>
</comment>
<feature type="site" description="Transition state stabilizer" evidence="9">
    <location>
        <position position="17"/>
    </location>
</feature>
<gene>
    <name evidence="9 11" type="primary">coaD</name>
    <name evidence="11" type="ORF">ISU02_01075</name>
</gene>
<dbReference type="InterPro" id="IPR001980">
    <property type="entry name" value="PPAT"/>
</dbReference>
<name>A0ABR9ZMZ1_9FIRM</name>
<evidence type="ECO:0000313" key="11">
    <source>
        <dbReference type="EMBL" id="MBF4691686.1"/>
    </source>
</evidence>
<dbReference type="EMBL" id="JADKNH010000001">
    <property type="protein sequence ID" value="MBF4691686.1"/>
    <property type="molecule type" value="Genomic_DNA"/>
</dbReference>
<keyword evidence="4 9" id="KW-0547">Nucleotide-binding</keyword>
<comment type="catalytic activity">
    <reaction evidence="8 9">
        <text>(R)-4'-phosphopantetheine + ATP + H(+) = 3'-dephospho-CoA + diphosphate</text>
        <dbReference type="Rhea" id="RHEA:19801"/>
        <dbReference type="ChEBI" id="CHEBI:15378"/>
        <dbReference type="ChEBI" id="CHEBI:30616"/>
        <dbReference type="ChEBI" id="CHEBI:33019"/>
        <dbReference type="ChEBI" id="CHEBI:57328"/>
        <dbReference type="ChEBI" id="CHEBI:61723"/>
        <dbReference type="EC" id="2.7.7.3"/>
    </reaction>
</comment>
<keyword evidence="3 9" id="KW-0548">Nucleotidyltransferase</keyword>
<feature type="binding site" evidence="9">
    <location>
        <begin position="88"/>
        <end position="90"/>
    </location>
    <ligand>
        <name>ATP</name>
        <dbReference type="ChEBI" id="CHEBI:30616"/>
    </ligand>
</feature>
<accession>A0ABR9ZMZ1</accession>
<dbReference type="Pfam" id="PF01467">
    <property type="entry name" value="CTP_transf_like"/>
    <property type="match status" value="1"/>
</dbReference>
<keyword evidence="6 9" id="KW-0460">Magnesium</keyword>
<feature type="binding site" evidence="9">
    <location>
        <position position="98"/>
    </location>
    <ligand>
        <name>ATP</name>
        <dbReference type="ChEBI" id="CHEBI:30616"/>
    </ligand>
</feature>
<evidence type="ECO:0000256" key="6">
    <source>
        <dbReference type="ARBA" id="ARBA00022842"/>
    </source>
</evidence>
<dbReference type="Gene3D" id="3.40.50.620">
    <property type="entry name" value="HUPs"/>
    <property type="match status" value="1"/>
</dbReference>
<comment type="subcellular location">
    <subcellularLocation>
        <location evidence="9">Cytoplasm</location>
    </subcellularLocation>
</comment>
<evidence type="ECO:0000256" key="7">
    <source>
        <dbReference type="ARBA" id="ARBA00022993"/>
    </source>
</evidence>
<feature type="binding site" evidence="9">
    <location>
        <position position="87"/>
    </location>
    <ligand>
        <name>substrate</name>
    </ligand>
</feature>
<dbReference type="HAMAP" id="MF_00151">
    <property type="entry name" value="PPAT_bact"/>
    <property type="match status" value="1"/>
</dbReference>
<keyword evidence="1 9" id="KW-0963">Cytoplasm</keyword>
<dbReference type="PRINTS" id="PR01020">
    <property type="entry name" value="LPSBIOSNTHSS"/>
</dbReference>
<dbReference type="CDD" id="cd02163">
    <property type="entry name" value="PPAT"/>
    <property type="match status" value="1"/>
</dbReference>
<evidence type="ECO:0000313" key="12">
    <source>
        <dbReference type="Proteomes" id="UP000614200"/>
    </source>
</evidence>
<evidence type="ECO:0000256" key="9">
    <source>
        <dbReference type="HAMAP-Rule" id="MF_00151"/>
    </source>
</evidence>
<dbReference type="NCBIfam" id="TIGR00125">
    <property type="entry name" value="cyt_tran_rel"/>
    <property type="match status" value="1"/>
</dbReference>
<reference evidence="11 12" key="1">
    <citation type="submission" date="2020-11" db="EMBL/GenBank/DDBJ databases">
        <title>Fusibacter basophilias sp. nov.</title>
        <authorList>
            <person name="Qiu D."/>
        </authorList>
    </citation>
    <scope>NUCLEOTIDE SEQUENCE [LARGE SCALE GENOMIC DNA]</scope>
    <source>
        <strain evidence="11 12">Q10-2</strain>
    </source>
</reference>
<feature type="binding site" evidence="9">
    <location>
        <position position="17"/>
    </location>
    <ligand>
        <name>ATP</name>
        <dbReference type="ChEBI" id="CHEBI:30616"/>
    </ligand>
</feature>
<evidence type="ECO:0000259" key="10">
    <source>
        <dbReference type="Pfam" id="PF01467"/>
    </source>
</evidence>
<dbReference type="PANTHER" id="PTHR21342">
    <property type="entry name" value="PHOSPHOPANTETHEINE ADENYLYLTRANSFERASE"/>
    <property type="match status" value="1"/>
</dbReference>
<dbReference type="PANTHER" id="PTHR21342:SF1">
    <property type="entry name" value="PHOSPHOPANTETHEINE ADENYLYLTRANSFERASE"/>
    <property type="match status" value="1"/>
</dbReference>
<keyword evidence="2 9" id="KW-0808">Transferase</keyword>
<dbReference type="GO" id="GO:0004595">
    <property type="term" value="F:pantetheine-phosphate adenylyltransferase activity"/>
    <property type="evidence" value="ECO:0007669"/>
    <property type="project" value="UniProtKB-EC"/>
</dbReference>
<keyword evidence="12" id="KW-1185">Reference proteome</keyword>
<dbReference type="EC" id="2.7.7.3" evidence="9"/>
<dbReference type="Proteomes" id="UP000614200">
    <property type="component" value="Unassembled WGS sequence"/>
</dbReference>
<evidence type="ECO:0000256" key="1">
    <source>
        <dbReference type="ARBA" id="ARBA00022490"/>
    </source>
</evidence>
<evidence type="ECO:0000256" key="8">
    <source>
        <dbReference type="ARBA" id="ARBA00029346"/>
    </source>
</evidence>
<dbReference type="InterPro" id="IPR004821">
    <property type="entry name" value="Cyt_trans-like"/>
</dbReference>
<proteinExistence type="inferred from homology"/>
<feature type="binding site" evidence="9">
    <location>
        <position position="73"/>
    </location>
    <ligand>
        <name>substrate</name>
    </ligand>
</feature>
<dbReference type="SUPFAM" id="SSF52374">
    <property type="entry name" value="Nucleotidylyl transferase"/>
    <property type="match status" value="1"/>
</dbReference>
<organism evidence="11 12">
    <name type="scientific">Fusibacter ferrireducens</name>
    <dbReference type="NCBI Taxonomy" id="2785058"/>
    <lineage>
        <taxon>Bacteria</taxon>
        <taxon>Bacillati</taxon>
        <taxon>Bacillota</taxon>
        <taxon>Clostridia</taxon>
        <taxon>Eubacteriales</taxon>
        <taxon>Eubacteriales Family XII. Incertae Sedis</taxon>
        <taxon>Fusibacter</taxon>
    </lineage>
</organism>
<keyword evidence="5 9" id="KW-0067">ATP-binding</keyword>
<feature type="binding site" evidence="9">
    <location>
        <begin position="9"/>
        <end position="10"/>
    </location>
    <ligand>
        <name>ATP</name>
        <dbReference type="ChEBI" id="CHEBI:30616"/>
    </ligand>
</feature>
<comment type="cofactor">
    <cofactor evidence="9">
        <name>Mg(2+)</name>
        <dbReference type="ChEBI" id="CHEBI:18420"/>
    </cofactor>
</comment>
<evidence type="ECO:0000256" key="5">
    <source>
        <dbReference type="ARBA" id="ARBA00022840"/>
    </source>
</evidence>
<protein>
    <recommendedName>
        <fullName evidence="9">Phosphopantetheine adenylyltransferase</fullName>
        <ecNumber evidence="9">2.7.7.3</ecNumber>
    </recommendedName>
    <alternativeName>
        <fullName evidence="9">Dephospho-CoA pyrophosphorylase</fullName>
    </alternativeName>
    <alternativeName>
        <fullName evidence="9">Pantetheine-phosphate adenylyltransferase</fullName>
        <shortName evidence="9">PPAT</shortName>
    </alternativeName>
</protein>
<feature type="binding site" evidence="9">
    <location>
        <position position="41"/>
    </location>
    <ligand>
        <name>substrate</name>
    </ligand>
</feature>
<dbReference type="InterPro" id="IPR014729">
    <property type="entry name" value="Rossmann-like_a/b/a_fold"/>
</dbReference>
<evidence type="ECO:0000256" key="2">
    <source>
        <dbReference type="ARBA" id="ARBA00022679"/>
    </source>
</evidence>